<evidence type="ECO:0000313" key="2">
    <source>
        <dbReference type="EMBL" id="RUT06441.1"/>
    </source>
</evidence>
<dbReference type="AlphaFoldDB" id="A0A433VK38"/>
<dbReference type="Proteomes" id="UP000271624">
    <property type="component" value="Unassembled WGS sequence"/>
</dbReference>
<dbReference type="EMBL" id="RSCL01000006">
    <property type="protein sequence ID" value="RUT06441.1"/>
    <property type="molecule type" value="Genomic_DNA"/>
</dbReference>
<feature type="region of interest" description="Disordered" evidence="1">
    <location>
        <begin position="86"/>
        <end position="151"/>
    </location>
</feature>
<feature type="compositionally biased region" description="Basic and acidic residues" evidence="1">
    <location>
        <begin position="86"/>
        <end position="100"/>
    </location>
</feature>
<protein>
    <recommendedName>
        <fullName evidence="4">VWA containing CoxE family protein</fullName>
    </recommendedName>
</protein>
<dbReference type="PANTHER" id="PTHR39338">
    <property type="entry name" value="BLL5662 PROTEIN-RELATED"/>
    <property type="match status" value="1"/>
</dbReference>
<gene>
    <name evidence="2" type="ORF">DSM106972_026980</name>
</gene>
<comment type="caution">
    <text evidence="2">The sequence shown here is derived from an EMBL/GenBank/DDBJ whole genome shotgun (WGS) entry which is preliminary data.</text>
</comment>
<organism evidence="2 3">
    <name type="scientific">Dulcicalothrix desertica PCC 7102</name>
    <dbReference type="NCBI Taxonomy" id="232991"/>
    <lineage>
        <taxon>Bacteria</taxon>
        <taxon>Bacillati</taxon>
        <taxon>Cyanobacteriota</taxon>
        <taxon>Cyanophyceae</taxon>
        <taxon>Nostocales</taxon>
        <taxon>Calotrichaceae</taxon>
        <taxon>Dulcicalothrix</taxon>
    </lineage>
</organism>
<proteinExistence type="predicted"/>
<reference evidence="2" key="2">
    <citation type="journal article" date="2019" name="Genome Biol. Evol.">
        <title>Day and night: Metabolic profiles and evolutionary relationships of six axenic non-marine cyanobacteria.</title>
        <authorList>
            <person name="Will S.E."/>
            <person name="Henke P."/>
            <person name="Boedeker C."/>
            <person name="Huang S."/>
            <person name="Brinkmann H."/>
            <person name="Rohde M."/>
            <person name="Jarek M."/>
            <person name="Friedl T."/>
            <person name="Seufert S."/>
            <person name="Schumacher M."/>
            <person name="Overmann J."/>
            <person name="Neumann-Schaal M."/>
            <person name="Petersen J."/>
        </authorList>
    </citation>
    <scope>NUCLEOTIDE SEQUENCE [LARGE SCALE GENOMIC DNA]</scope>
    <source>
        <strain evidence="2">PCC 7102</strain>
    </source>
</reference>
<dbReference type="PANTHER" id="PTHR39338:SF7">
    <property type="entry name" value="BLL6692 PROTEIN"/>
    <property type="match status" value="1"/>
</dbReference>
<name>A0A433VK38_9CYAN</name>
<reference evidence="2" key="1">
    <citation type="submission" date="2018-12" db="EMBL/GenBank/DDBJ databases">
        <authorList>
            <person name="Will S."/>
            <person name="Neumann-Schaal M."/>
            <person name="Henke P."/>
        </authorList>
    </citation>
    <scope>NUCLEOTIDE SEQUENCE</scope>
    <source>
        <strain evidence="2">PCC 7102</strain>
    </source>
</reference>
<evidence type="ECO:0008006" key="4">
    <source>
        <dbReference type="Google" id="ProtNLM"/>
    </source>
</evidence>
<sequence>MISSEYVQIDSLLLNLFQELRKAGMALTLEQYELLQKAVAQGYGLGGWEDLKRVCRLLWVKPSANYDGDTFERAFDAFKKDNIRQHGAKMDREPEEKPPEDPPPIVKPTALPQIPPRRTPKKTGTPSATASDENNTEVPTAVKTNSNPLEKGFTKDTSKEYILTPKNFPIKLQDVRDTWKFLKRPVPIGKEYELDIEATIDLIEREGLFSDVVMRPVKVRRAELLLLIDDNLAMIPFFGALQPFTQAIDEARITPARIYRFTSYPDEYLYQWHHPTKAELITNLLSKLHKNRTIALILSDAGAATGTYSEERIQGIWKFLHKLSPCVRQLIWLNPLPSKRWQHTSAWEIHKILDGKMLTYESASLQTVVKQNSQGSMIQICQIPHL</sequence>
<keyword evidence="3" id="KW-1185">Reference proteome</keyword>
<evidence type="ECO:0000313" key="3">
    <source>
        <dbReference type="Proteomes" id="UP000271624"/>
    </source>
</evidence>
<feature type="compositionally biased region" description="Polar residues" evidence="1">
    <location>
        <begin position="127"/>
        <end position="148"/>
    </location>
</feature>
<evidence type="ECO:0000256" key="1">
    <source>
        <dbReference type="SAM" id="MobiDB-lite"/>
    </source>
</evidence>
<accession>A0A433VK38</accession>
<dbReference type="RefSeq" id="WP_127081254.1">
    <property type="nucleotide sequence ID" value="NZ_RSCL01000006.1"/>
</dbReference>
<dbReference type="OrthoDB" id="9764216at2"/>